<accession>B5RSL2</accession>
<dbReference type="InParanoid" id="B5RSL2"/>
<dbReference type="VEuPathDB" id="FungiDB:YALI0_F11616g"/>
<dbReference type="AlphaFoldDB" id="B5RSL2"/>
<evidence type="ECO:0000313" key="1">
    <source>
        <dbReference type="EMBL" id="CAR65198.1"/>
    </source>
</evidence>
<name>B5RSL2_YARLI</name>
<evidence type="ECO:0000313" key="2">
    <source>
        <dbReference type="Proteomes" id="UP000001300"/>
    </source>
</evidence>
<dbReference type="HOGENOM" id="CLU_2414989_0_0_1"/>
<dbReference type="EMBL" id="CR382132">
    <property type="protein sequence ID" value="CAR65198.1"/>
    <property type="molecule type" value="Genomic_DNA"/>
</dbReference>
<protein>
    <submittedName>
        <fullName evidence="1">YALI0F11616p</fullName>
    </submittedName>
</protein>
<proteinExistence type="predicted"/>
<keyword evidence="2" id="KW-1185">Reference proteome</keyword>
<sequence length="92" mass="10555">MSSARQTNRELSIDHVHTVVKSIPLQYLYKHNPYECHTPVLLLSSPTPTHIHTTHIHTTHIHTTHIHTYPQPHLLTATPTIHSTSWPGQECF</sequence>
<organism evidence="1 2">
    <name type="scientific">Yarrowia lipolytica (strain CLIB 122 / E 150)</name>
    <name type="common">Yeast</name>
    <name type="synonym">Candida lipolytica</name>
    <dbReference type="NCBI Taxonomy" id="284591"/>
    <lineage>
        <taxon>Eukaryota</taxon>
        <taxon>Fungi</taxon>
        <taxon>Dikarya</taxon>
        <taxon>Ascomycota</taxon>
        <taxon>Saccharomycotina</taxon>
        <taxon>Dipodascomycetes</taxon>
        <taxon>Dipodascales</taxon>
        <taxon>Dipodascales incertae sedis</taxon>
        <taxon>Yarrowia</taxon>
    </lineage>
</organism>
<dbReference type="Proteomes" id="UP000001300">
    <property type="component" value="Chromosome F"/>
</dbReference>
<gene>
    <name evidence="1" type="ORF">YALI0_F11616g</name>
</gene>
<reference evidence="1 2" key="1">
    <citation type="journal article" date="2004" name="Nature">
        <title>Genome evolution in yeasts.</title>
        <authorList>
            <consortium name="Genolevures"/>
            <person name="Dujon B."/>
            <person name="Sherman D."/>
            <person name="Fischer G."/>
            <person name="Durrens P."/>
            <person name="Casaregola S."/>
            <person name="Lafontaine I."/>
            <person name="de Montigny J."/>
            <person name="Marck C."/>
            <person name="Neuveglise C."/>
            <person name="Talla E."/>
            <person name="Goffard N."/>
            <person name="Frangeul L."/>
            <person name="Aigle M."/>
            <person name="Anthouard V."/>
            <person name="Babour A."/>
            <person name="Barbe V."/>
            <person name="Barnay S."/>
            <person name="Blanchin S."/>
            <person name="Beckerich J.M."/>
            <person name="Beyne E."/>
            <person name="Bleykasten C."/>
            <person name="Boisrame A."/>
            <person name="Boyer J."/>
            <person name="Cattolico L."/>
            <person name="Confanioleri F."/>
            <person name="de Daruvar A."/>
            <person name="Despons L."/>
            <person name="Fabre E."/>
            <person name="Fairhead C."/>
            <person name="Ferry-Dumazet H."/>
            <person name="Groppi A."/>
            <person name="Hantraye F."/>
            <person name="Hennequin C."/>
            <person name="Jauniaux N."/>
            <person name="Joyet P."/>
            <person name="Kachouri R."/>
            <person name="Kerrest A."/>
            <person name="Koszul R."/>
            <person name="Lemaire M."/>
            <person name="Lesur I."/>
            <person name="Ma L."/>
            <person name="Muller H."/>
            <person name="Nicaud J.M."/>
            <person name="Nikolski M."/>
            <person name="Oztas S."/>
            <person name="Ozier-Kalogeropoulos O."/>
            <person name="Pellenz S."/>
            <person name="Potier S."/>
            <person name="Richard G.F."/>
            <person name="Straub M.L."/>
            <person name="Suleau A."/>
            <person name="Swennene D."/>
            <person name="Tekaia F."/>
            <person name="Wesolowski-Louvel M."/>
            <person name="Westhof E."/>
            <person name="Wirth B."/>
            <person name="Zeniou-Meyer M."/>
            <person name="Zivanovic I."/>
            <person name="Bolotin-Fukuhara M."/>
            <person name="Thierry A."/>
            <person name="Bouchier C."/>
            <person name="Caudron B."/>
            <person name="Scarpelli C."/>
            <person name="Gaillardin C."/>
            <person name="Weissenbach J."/>
            <person name="Wincker P."/>
            <person name="Souciet J.L."/>
        </authorList>
    </citation>
    <scope>NUCLEOTIDE SEQUENCE [LARGE SCALE GENOMIC DNA]</scope>
    <source>
        <strain evidence="2">CLIB 122 / E 150</strain>
    </source>
</reference>